<dbReference type="InterPro" id="IPR000734">
    <property type="entry name" value="TAG_lipase"/>
</dbReference>
<keyword evidence="7" id="KW-1015">Disulfide bond</keyword>
<evidence type="ECO:0000256" key="3">
    <source>
        <dbReference type="ARBA" id="ARBA00010701"/>
    </source>
</evidence>
<dbReference type="GO" id="GO:0008970">
    <property type="term" value="F:phospholipase A1 activity"/>
    <property type="evidence" value="ECO:0007669"/>
    <property type="project" value="UniProtKB-EC"/>
</dbReference>
<evidence type="ECO:0000256" key="4">
    <source>
        <dbReference type="ARBA" id="ARBA00013179"/>
    </source>
</evidence>
<comment type="subcellular location">
    <subcellularLocation>
        <location evidence="2">Secreted</location>
    </subcellularLocation>
</comment>
<dbReference type="EC" id="3.1.1.32" evidence="4"/>
<keyword evidence="12" id="KW-1185">Reference proteome</keyword>
<gene>
    <name evidence="11" type="ORF">PUN28_006721</name>
</gene>
<dbReference type="AlphaFoldDB" id="A0AAW2G4N4"/>
<dbReference type="InterPro" id="IPR013818">
    <property type="entry name" value="Lipase"/>
</dbReference>
<dbReference type="Proteomes" id="UP001430953">
    <property type="component" value="Unassembled WGS sequence"/>
</dbReference>
<protein>
    <recommendedName>
        <fullName evidence="4">phospholipase A1</fullName>
        <ecNumber evidence="4">3.1.1.32</ecNumber>
    </recommendedName>
</protein>
<comment type="similarity">
    <text evidence="3 8">Belongs to the AB hydrolase superfamily. Lipase family.</text>
</comment>
<keyword evidence="5" id="KW-0964">Secreted</keyword>
<feature type="signal peptide" evidence="9">
    <location>
        <begin position="1"/>
        <end position="23"/>
    </location>
</feature>
<evidence type="ECO:0000313" key="12">
    <source>
        <dbReference type="Proteomes" id="UP001430953"/>
    </source>
</evidence>
<name>A0AAW2G4N4_9HYME</name>
<accession>A0AAW2G4N4</accession>
<dbReference type="PANTHER" id="PTHR11610:SF37">
    <property type="entry name" value="GH01208P"/>
    <property type="match status" value="1"/>
</dbReference>
<dbReference type="SUPFAM" id="SSF53474">
    <property type="entry name" value="alpha/beta-Hydrolases"/>
    <property type="match status" value="1"/>
</dbReference>
<dbReference type="PRINTS" id="PR00821">
    <property type="entry name" value="TAGLIPASE"/>
</dbReference>
<evidence type="ECO:0000259" key="10">
    <source>
        <dbReference type="Pfam" id="PF00151"/>
    </source>
</evidence>
<evidence type="ECO:0000256" key="1">
    <source>
        <dbReference type="ARBA" id="ARBA00000111"/>
    </source>
</evidence>
<comment type="catalytic activity">
    <reaction evidence="1">
        <text>a 1,2-diacyl-sn-glycero-3-phosphocholine + H2O = a 2-acyl-sn-glycero-3-phosphocholine + a fatty acid + H(+)</text>
        <dbReference type="Rhea" id="RHEA:18689"/>
        <dbReference type="ChEBI" id="CHEBI:15377"/>
        <dbReference type="ChEBI" id="CHEBI:15378"/>
        <dbReference type="ChEBI" id="CHEBI:28868"/>
        <dbReference type="ChEBI" id="CHEBI:57643"/>
        <dbReference type="ChEBI" id="CHEBI:57875"/>
        <dbReference type="EC" id="3.1.1.32"/>
    </reaction>
</comment>
<dbReference type="Pfam" id="PF00151">
    <property type="entry name" value="Lipase"/>
    <property type="match status" value="1"/>
</dbReference>
<dbReference type="EMBL" id="JADYXP020000006">
    <property type="protein sequence ID" value="KAL0121395.1"/>
    <property type="molecule type" value="Genomic_DNA"/>
</dbReference>
<dbReference type="GO" id="GO:0005615">
    <property type="term" value="C:extracellular space"/>
    <property type="evidence" value="ECO:0007669"/>
    <property type="project" value="TreeGrafter"/>
</dbReference>
<organism evidence="11 12">
    <name type="scientific">Cardiocondyla obscurior</name>
    <dbReference type="NCBI Taxonomy" id="286306"/>
    <lineage>
        <taxon>Eukaryota</taxon>
        <taxon>Metazoa</taxon>
        <taxon>Ecdysozoa</taxon>
        <taxon>Arthropoda</taxon>
        <taxon>Hexapoda</taxon>
        <taxon>Insecta</taxon>
        <taxon>Pterygota</taxon>
        <taxon>Neoptera</taxon>
        <taxon>Endopterygota</taxon>
        <taxon>Hymenoptera</taxon>
        <taxon>Apocrita</taxon>
        <taxon>Aculeata</taxon>
        <taxon>Formicoidea</taxon>
        <taxon>Formicidae</taxon>
        <taxon>Myrmicinae</taxon>
        <taxon>Cardiocondyla</taxon>
    </lineage>
</organism>
<dbReference type="PANTHER" id="PTHR11610">
    <property type="entry name" value="LIPASE"/>
    <property type="match status" value="1"/>
</dbReference>
<dbReference type="GO" id="GO:0017171">
    <property type="term" value="F:serine hydrolase activity"/>
    <property type="evidence" value="ECO:0007669"/>
    <property type="project" value="TreeGrafter"/>
</dbReference>
<keyword evidence="6" id="KW-0378">Hydrolase</keyword>
<keyword evidence="9" id="KW-0732">Signal</keyword>
<feature type="chain" id="PRO_5043766526" description="phospholipase A1" evidence="9">
    <location>
        <begin position="24"/>
        <end position="308"/>
    </location>
</feature>
<reference evidence="11 12" key="1">
    <citation type="submission" date="2023-03" db="EMBL/GenBank/DDBJ databases">
        <title>High recombination rates correlate with genetic variation in Cardiocondyla obscurior ants.</title>
        <authorList>
            <person name="Errbii M."/>
        </authorList>
    </citation>
    <scope>NUCLEOTIDE SEQUENCE [LARGE SCALE GENOMIC DNA]</scope>
    <source>
        <strain evidence="11">Alpha-2009</strain>
        <tissue evidence="11">Whole body</tissue>
    </source>
</reference>
<evidence type="ECO:0000256" key="9">
    <source>
        <dbReference type="SAM" id="SignalP"/>
    </source>
</evidence>
<evidence type="ECO:0000256" key="6">
    <source>
        <dbReference type="ARBA" id="ARBA00022801"/>
    </source>
</evidence>
<sequence length="308" mass="34329">MLPPVRTCVTYVLLLFATKIMHGESLCSCNQPDLNFASGVNFLYYKCNSEDSATVAYPVTVPQRLLNMLDDDKRTIFYVYGYMQFPEDSNVQLMMRALCYGKTDNVVLLDWSKYSNGTYATVFRNAEKVGNLFAQSIRLLVDSGLDISKIYIVGHSLGAHIASFAGKCNVFRIPRITALDPANPLFYLPGCYLTRNDATWVDVIHTDKGGYGTPVSTGTADYYINSGTRPQPGCKFFGPPLSNTDLCSHQKSVEIYAKLKRRPATFVAKTCSSYLQFILNRCSKVNKIGIGYAALDITSTRNTFNFNV</sequence>
<evidence type="ECO:0000256" key="2">
    <source>
        <dbReference type="ARBA" id="ARBA00004613"/>
    </source>
</evidence>
<dbReference type="GO" id="GO:0016042">
    <property type="term" value="P:lipid catabolic process"/>
    <property type="evidence" value="ECO:0007669"/>
    <property type="project" value="TreeGrafter"/>
</dbReference>
<evidence type="ECO:0000256" key="5">
    <source>
        <dbReference type="ARBA" id="ARBA00022525"/>
    </source>
</evidence>
<evidence type="ECO:0000256" key="7">
    <source>
        <dbReference type="ARBA" id="ARBA00023157"/>
    </source>
</evidence>
<dbReference type="InterPro" id="IPR029058">
    <property type="entry name" value="AB_hydrolase_fold"/>
</dbReference>
<evidence type="ECO:0000313" key="11">
    <source>
        <dbReference type="EMBL" id="KAL0121395.1"/>
    </source>
</evidence>
<comment type="caution">
    <text evidence="11">The sequence shown here is derived from an EMBL/GenBank/DDBJ whole genome shotgun (WGS) entry which is preliminary data.</text>
</comment>
<feature type="domain" description="Lipase" evidence="10">
    <location>
        <begin position="69"/>
        <end position="294"/>
    </location>
</feature>
<dbReference type="Gene3D" id="3.40.50.1820">
    <property type="entry name" value="alpha/beta hydrolase"/>
    <property type="match status" value="1"/>
</dbReference>
<evidence type="ECO:0000256" key="8">
    <source>
        <dbReference type="RuleBase" id="RU004262"/>
    </source>
</evidence>
<proteinExistence type="inferred from homology"/>